<accession>A0A2U9C5U2</accession>
<evidence type="ECO:0000313" key="2">
    <source>
        <dbReference type="Proteomes" id="UP000246464"/>
    </source>
</evidence>
<dbReference type="EMBL" id="CP026255">
    <property type="protein sequence ID" value="AWP11894.1"/>
    <property type="molecule type" value="Genomic_DNA"/>
</dbReference>
<evidence type="ECO:0000313" key="1">
    <source>
        <dbReference type="EMBL" id="AWP11894.1"/>
    </source>
</evidence>
<protein>
    <submittedName>
        <fullName evidence="1">Uncharacterized protein</fullName>
    </submittedName>
</protein>
<gene>
    <name evidence="1" type="ORF">SMAX5B_009286</name>
</gene>
<dbReference type="Proteomes" id="UP000246464">
    <property type="component" value="Chromosome 13"/>
</dbReference>
<name>A0A2U9C5U2_SCOMX</name>
<dbReference type="AlphaFoldDB" id="A0A2U9C5U2"/>
<sequence>MPPPNKKWCNINKPPPRGMKTYEPLDYRLLEKDVSSSCPEGTDSGAHIFIALSKRREDNAR</sequence>
<organism evidence="1 2">
    <name type="scientific">Scophthalmus maximus</name>
    <name type="common">Turbot</name>
    <name type="synonym">Psetta maxima</name>
    <dbReference type="NCBI Taxonomy" id="52904"/>
    <lineage>
        <taxon>Eukaryota</taxon>
        <taxon>Metazoa</taxon>
        <taxon>Chordata</taxon>
        <taxon>Craniata</taxon>
        <taxon>Vertebrata</taxon>
        <taxon>Euteleostomi</taxon>
        <taxon>Actinopterygii</taxon>
        <taxon>Neopterygii</taxon>
        <taxon>Teleostei</taxon>
        <taxon>Neoteleostei</taxon>
        <taxon>Acanthomorphata</taxon>
        <taxon>Carangaria</taxon>
        <taxon>Pleuronectiformes</taxon>
        <taxon>Pleuronectoidei</taxon>
        <taxon>Scophthalmidae</taxon>
        <taxon>Scophthalmus</taxon>
    </lineage>
</organism>
<reference evidence="1 2" key="1">
    <citation type="submission" date="2017-12" db="EMBL/GenBank/DDBJ databases">
        <title>Integrating genomic resources of turbot (Scophthalmus maximus) in depth evaluation of genetic and physical mapping variation across individuals.</title>
        <authorList>
            <person name="Martinez P."/>
        </authorList>
    </citation>
    <scope>NUCLEOTIDE SEQUENCE [LARGE SCALE GENOMIC DNA]</scope>
</reference>
<keyword evidence="2" id="KW-1185">Reference proteome</keyword>
<proteinExistence type="predicted"/>